<accession>A0A1D1V5Y4</accession>
<keyword evidence="2" id="KW-1185">Reference proteome</keyword>
<gene>
    <name evidence="1" type="primary">RvY_06755-1</name>
    <name evidence="1" type="synonym">RvY_06755.1</name>
    <name evidence="1" type="ORF">RvY_06755</name>
</gene>
<organism evidence="1 2">
    <name type="scientific">Ramazzottius varieornatus</name>
    <name type="common">Water bear</name>
    <name type="synonym">Tardigrade</name>
    <dbReference type="NCBI Taxonomy" id="947166"/>
    <lineage>
        <taxon>Eukaryota</taxon>
        <taxon>Metazoa</taxon>
        <taxon>Ecdysozoa</taxon>
        <taxon>Tardigrada</taxon>
        <taxon>Eutardigrada</taxon>
        <taxon>Parachela</taxon>
        <taxon>Hypsibioidea</taxon>
        <taxon>Ramazzottiidae</taxon>
        <taxon>Ramazzottius</taxon>
    </lineage>
</organism>
<dbReference type="AlphaFoldDB" id="A0A1D1V5Y4"/>
<protein>
    <submittedName>
        <fullName evidence="1">Uncharacterized protein</fullName>
    </submittedName>
</protein>
<evidence type="ECO:0000313" key="2">
    <source>
        <dbReference type="Proteomes" id="UP000186922"/>
    </source>
</evidence>
<dbReference type="EMBL" id="BDGG01000003">
    <property type="protein sequence ID" value="GAU95077.1"/>
    <property type="molecule type" value="Genomic_DNA"/>
</dbReference>
<reference evidence="1 2" key="1">
    <citation type="journal article" date="2016" name="Nat. Commun.">
        <title>Extremotolerant tardigrade genome and improved radiotolerance of human cultured cells by tardigrade-unique protein.</title>
        <authorList>
            <person name="Hashimoto T."/>
            <person name="Horikawa D.D."/>
            <person name="Saito Y."/>
            <person name="Kuwahara H."/>
            <person name="Kozuka-Hata H."/>
            <person name="Shin-I T."/>
            <person name="Minakuchi Y."/>
            <person name="Ohishi K."/>
            <person name="Motoyama A."/>
            <person name="Aizu T."/>
            <person name="Enomoto A."/>
            <person name="Kondo K."/>
            <person name="Tanaka S."/>
            <person name="Hara Y."/>
            <person name="Koshikawa S."/>
            <person name="Sagara H."/>
            <person name="Miura T."/>
            <person name="Yokobori S."/>
            <person name="Miyagawa K."/>
            <person name="Suzuki Y."/>
            <person name="Kubo T."/>
            <person name="Oyama M."/>
            <person name="Kohara Y."/>
            <person name="Fujiyama A."/>
            <person name="Arakawa K."/>
            <person name="Katayama T."/>
            <person name="Toyoda A."/>
            <person name="Kunieda T."/>
        </authorList>
    </citation>
    <scope>NUCLEOTIDE SEQUENCE [LARGE SCALE GENOMIC DNA]</scope>
    <source>
        <strain evidence="1 2">YOKOZUNA-1</strain>
    </source>
</reference>
<name>A0A1D1V5Y4_RAMVA</name>
<evidence type="ECO:0000313" key="1">
    <source>
        <dbReference type="EMBL" id="GAU95077.1"/>
    </source>
</evidence>
<comment type="caution">
    <text evidence="1">The sequence shown here is derived from an EMBL/GenBank/DDBJ whole genome shotgun (WGS) entry which is preliminary data.</text>
</comment>
<dbReference type="Proteomes" id="UP000186922">
    <property type="component" value="Unassembled WGS sequence"/>
</dbReference>
<sequence>MAAGVTTNALFGDLVRQLSLDPTVCDDWTLPDTKRFVAWLLTVSDLHLPTPPAQPRQDIIILNAIFASRVFSVNDSLPLKDDGHFKTALEVARERQDRHLIEYLKNMGATG</sequence>
<proteinExistence type="predicted"/>